<dbReference type="Gene3D" id="2.40.420.20">
    <property type="match status" value="1"/>
</dbReference>
<dbReference type="EMBL" id="DRKP01000184">
    <property type="protein sequence ID" value="HEB97601.1"/>
    <property type="molecule type" value="Genomic_DNA"/>
</dbReference>
<dbReference type="GO" id="GO:1990281">
    <property type="term" value="C:efflux pump complex"/>
    <property type="evidence" value="ECO:0007669"/>
    <property type="project" value="TreeGrafter"/>
</dbReference>
<dbReference type="Gene3D" id="2.40.50.100">
    <property type="match status" value="1"/>
</dbReference>
<dbReference type="InterPro" id="IPR006143">
    <property type="entry name" value="RND_pump_MFP"/>
</dbReference>
<keyword evidence="3" id="KW-0472">Membrane</keyword>
<evidence type="ECO:0000259" key="4">
    <source>
        <dbReference type="Pfam" id="PF25967"/>
    </source>
</evidence>
<dbReference type="Pfam" id="PF25967">
    <property type="entry name" value="RND-MFP_C"/>
    <property type="match status" value="1"/>
</dbReference>
<dbReference type="Gene3D" id="1.10.287.470">
    <property type="entry name" value="Helix hairpin bin"/>
    <property type="match status" value="1"/>
</dbReference>
<name>A0A831RQW1_9GAMM</name>
<sequence>MTRSPRKWVVIIPVLIGVAALMFLKRGQQPPVQEEARERARLVRVIPAPEMDVIPRARGFGNVVPAHTWEGVARVKGEIIEKHPELEKGAILPAGTLLLRIDPADYELAIAEAEASLAATRAQLQELERKIANTRSSLAIEQEKLALARKELERKRRLAGKGGVSRSDLETQERTLLAQKQSVQAQQNTLNLFPSQRALLQAQLQREQTKLDSARRNLEHTRIVLPFTGRIAAVNVERYQYVREGKVMVAADTLETAEVEAQIPLQEMSYLIRSDKVIESLRGTARQPDLPLQAAVRLREGDLDVRWKARFSRLSDTLDPKTRTVGVIVTVDDPYGNVRPGVRPPLLKGMFVEVDLSSEPMRKRLVVPRLSLHGDRLYLVDGDGRLQIRRVKRGLVQPDFVVIDEGLKAGEQVVVSDLVPAVEGMLLETTEDRDLLQRLRRAVGGDGTDR</sequence>
<feature type="coiled-coil region" evidence="2">
    <location>
        <begin position="197"/>
        <end position="224"/>
    </location>
</feature>
<keyword evidence="3" id="KW-0812">Transmembrane</keyword>
<evidence type="ECO:0000256" key="3">
    <source>
        <dbReference type="SAM" id="Phobius"/>
    </source>
</evidence>
<dbReference type="InterPro" id="IPR058627">
    <property type="entry name" value="MdtA-like_C"/>
</dbReference>
<gene>
    <name evidence="5" type="ORF">ENI96_14360</name>
</gene>
<keyword evidence="3" id="KW-1133">Transmembrane helix</keyword>
<organism evidence="5">
    <name type="scientific">Sedimenticola thiotaurini</name>
    <dbReference type="NCBI Taxonomy" id="1543721"/>
    <lineage>
        <taxon>Bacteria</taxon>
        <taxon>Pseudomonadati</taxon>
        <taxon>Pseudomonadota</taxon>
        <taxon>Gammaproteobacteria</taxon>
        <taxon>Chromatiales</taxon>
        <taxon>Sedimenticolaceae</taxon>
        <taxon>Sedimenticola</taxon>
    </lineage>
</organism>
<evidence type="ECO:0000313" key="5">
    <source>
        <dbReference type="EMBL" id="HEB97601.1"/>
    </source>
</evidence>
<evidence type="ECO:0000256" key="1">
    <source>
        <dbReference type="ARBA" id="ARBA00009477"/>
    </source>
</evidence>
<comment type="caution">
    <text evidence="5">The sequence shown here is derived from an EMBL/GenBank/DDBJ whole genome shotgun (WGS) entry which is preliminary data.</text>
</comment>
<dbReference type="PANTHER" id="PTHR30469:SF12">
    <property type="entry name" value="MULTIDRUG RESISTANCE PROTEIN MDTA"/>
    <property type="match status" value="1"/>
</dbReference>
<accession>A0A831RQW1</accession>
<dbReference type="Gene3D" id="2.40.30.170">
    <property type="match status" value="1"/>
</dbReference>
<proteinExistence type="inferred from homology"/>
<comment type="similarity">
    <text evidence="1">Belongs to the membrane fusion protein (MFP) (TC 8.A.1) family.</text>
</comment>
<feature type="domain" description="Multidrug resistance protein MdtA-like C-terminal permuted SH3" evidence="4">
    <location>
        <begin position="379"/>
        <end position="418"/>
    </location>
</feature>
<dbReference type="GO" id="GO:0015562">
    <property type="term" value="F:efflux transmembrane transporter activity"/>
    <property type="evidence" value="ECO:0007669"/>
    <property type="project" value="TreeGrafter"/>
</dbReference>
<feature type="coiled-coil region" evidence="2">
    <location>
        <begin position="110"/>
        <end position="158"/>
    </location>
</feature>
<keyword evidence="2" id="KW-0175">Coiled coil</keyword>
<dbReference type="PANTHER" id="PTHR30469">
    <property type="entry name" value="MULTIDRUG RESISTANCE PROTEIN MDTA"/>
    <property type="match status" value="1"/>
</dbReference>
<dbReference type="NCBIfam" id="TIGR01730">
    <property type="entry name" value="RND_mfp"/>
    <property type="match status" value="1"/>
</dbReference>
<feature type="transmembrane region" description="Helical" evidence="3">
    <location>
        <begin position="7"/>
        <end position="24"/>
    </location>
</feature>
<dbReference type="Proteomes" id="UP000886251">
    <property type="component" value="Unassembled WGS sequence"/>
</dbReference>
<dbReference type="SUPFAM" id="SSF111369">
    <property type="entry name" value="HlyD-like secretion proteins"/>
    <property type="match status" value="1"/>
</dbReference>
<reference evidence="5" key="1">
    <citation type="journal article" date="2020" name="mSystems">
        <title>Genome- and Community-Level Interaction Insights into Carbon Utilization and Element Cycling Functions of Hydrothermarchaeota in Hydrothermal Sediment.</title>
        <authorList>
            <person name="Zhou Z."/>
            <person name="Liu Y."/>
            <person name="Xu W."/>
            <person name="Pan J."/>
            <person name="Luo Z.H."/>
            <person name="Li M."/>
        </authorList>
    </citation>
    <scope>NUCLEOTIDE SEQUENCE [LARGE SCALE GENOMIC DNA]</scope>
    <source>
        <strain evidence="5">HyVt-443</strain>
    </source>
</reference>
<protein>
    <submittedName>
        <fullName evidence="5">Efflux RND transporter periplasmic adaptor subunit</fullName>
    </submittedName>
</protein>
<dbReference type="AlphaFoldDB" id="A0A831RQW1"/>
<evidence type="ECO:0000256" key="2">
    <source>
        <dbReference type="SAM" id="Coils"/>
    </source>
</evidence>